<dbReference type="EMBL" id="CP051774">
    <property type="protein sequence ID" value="QJE98139.1"/>
    <property type="molecule type" value="Genomic_DNA"/>
</dbReference>
<accession>A0A858RP68</accession>
<gene>
    <name evidence="1" type="ORF">HHL09_20905</name>
</gene>
<dbReference type="PANTHER" id="PTHR45588:SF1">
    <property type="entry name" value="WW DOMAIN-CONTAINING PROTEIN"/>
    <property type="match status" value="1"/>
</dbReference>
<proteinExistence type="predicted"/>
<dbReference type="Gene3D" id="1.25.40.10">
    <property type="entry name" value="Tetratricopeptide repeat domain"/>
    <property type="match status" value="1"/>
</dbReference>
<evidence type="ECO:0000313" key="2">
    <source>
        <dbReference type="Proteomes" id="UP000501812"/>
    </source>
</evidence>
<reference evidence="1 2" key="1">
    <citation type="submission" date="2020-04" db="EMBL/GenBank/DDBJ databases">
        <title>Luteolibacter sp. G-1-1-1 isolated from soil.</title>
        <authorList>
            <person name="Dahal R.H."/>
        </authorList>
    </citation>
    <scope>NUCLEOTIDE SEQUENCE [LARGE SCALE GENOMIC DNA]</scope>
    <source>
        <strain evidence="1 2">G-1-1-1</strain>
    </source>
</reference>
<sequence length="553" mass="60224">MRYFVAILASLGLAAAAEEDAVPPVEAVISSRLASLPEPAPVQLPKGITMAITSSSPAAQKHVLDGISNLHGGWDFEAYRHFCAALKLDPDCLMAHWGVVVSLIDPEPDLVDERSAALRRMVELVSKEGGTELERSYAFGIATFFQKGAAAAAGVFQAASEKYPNDPQLKLLCAALGRTGYDEEGKPNVEQERAEALLDGMLTQDPDHPLYLYAYLTVRAEAPDLRGDLARARRLVQVAPGYAPALHMLGHYELRNGNIAQAIDAFSQAGEAYRQWMKATGVTHADCPGWVKAECYRAAALAEKGDYANALAVAKSVGAIDLPPDRARSEGGQLLLWEGRTLEARLLMRRSGQGDVAAAIASLPKPERHKVYGKTTHSVWFYQGLAFILEARKALLAGNPEECRKIADAITLHGEKMAENRDAAAAAGERSSWIRAFNAMEVYAGELRGEMAMKGPKDGINSAFNWYRAALDRQSPPSMLMPPTVLLPMQARLAEYYMAKNQPDDAVEILMQAQRRYTNDLEILTRLQAAHKKAGRTKEAGEIAATIEQVKSE</sequence>
<dbReference type="KEGG" id="luo:HHL09_20905"/>
<dbReference type="PANTHER" id="PTHR45588">
    <property type="entry name" value="TPR DOMAIN-CONTAINING PROTEIN"/>
    <property type="match status" value="1"/>
</dbReference>
<organism evidence="1 2">
    <name type="scientific">Luteolibacter luteus</name>
    <dbReference type="NCBI Taxonomy" id="2728835"/>
    <lineage>
        <taxon>Bacteria</taxon>
        <taxon>Pseudomonadati</taxon>
        <taxon>Verrucomicrobiota</taxon>
        <taxon>Verrucomicrobiia</taxon>
        <taxon>Verrucomicrobiales</taxon>
        <taxon>Verrucomicrobiaceae</taxon>
        <taxon>Luteolibacter</taxon>
    </lineage>
</organism>
<name>A0A858RP68_9BACT</name>
<protein>
    <recommendedName>
        <fullName evidence="3">Tetratricopeptide repeat protein</fullName>
    </recommendedName>
</protein>
<dbReference type="AlphaFoldDB" id="A0A858RP68"/>
<evidence type="ECO:0000313" key="1">
    <source>
        <dbReference type="EMBL" id="QJE98139.1"/>
    </source>
</evidence>
<dbReference type="SUPFAM" id="SSF48452">
    <property type="entry name" value="TPR-like"/>
    <property type="match status" value="2"/>
</dbReference>
<keyword evidence="2" id="KW-1185">Reference proteome</keyword>
<dbReference type="Proteomes" id="UP000501812">
    <property type="component" value="Chromosome"/>
</dbReference>
<dbReference type="RefSeq" id="WP_169456598.1">
    <property type="nucleotide sequence ID" value="NZ_CP051774.1"/>
</dbReference>
<dbReference type="InterPro" id="IPR011990">
    <property type="entry name" value="TPR-like_helical_dom_sf"/>
</dbReference>
<evidence type="ECO:0008006" key="3">
    <source>
        <dbReference type="Google" id="ProtNLM"/>
    </source>
</evidence>